<name>A0A6J4QCY6_9BURK</name>
<accession>A0A6J4QCY6</accession>
<reference evidence="2" key="1">
    <citation type="submission" date="2020-02" db="EMBL/GenBank/DDBJ databases">
        <authorList>
            <person name="Meier V. D."/>
        </authorList>
    </citation>
    <scope>NUCLEOTIDE SEQUENCE</scope>
    <source>
        <strain evidence="2">AVDCRST_MAG51</strain>
    </source>
</reference>
<organism evidence="2">
    <name type="scientific">uncultured Ramlibacter sp</name>
    <dbReference type="NCBI Taxonomy" id="260755"/>
    <lineage>
        <taxon>Bacteria</taxon>
        <taxon>Pseudomonadati</taxon>
        <taxon>Pseudomonadota</taxon>
        <taxon>Betaproteobacteria</taxon>
        <taxon>Burkholderiales</taxon>
        <taxon>Comamonadaceae</taxon>
        <taxon>Ramlibacter</taxon>
        <taxon>environmental samples</taxon>
    </lineage>
</organism>
<sequence>MRRGHGGPGPKVAWGRRRACPGRRVARQAGRRQGPERLSVIEGSLYHQEGITIFSRL</sequence>
<feature type="region of interest" description="Disordered" evidence="1">
    <location>
        <begin position="1"/>
        <end position="34"/>
    </location>
</feature>
<evidence type="ECO:0000313" key="2">
    <source>
        <dbReference type="EMBL" id="CAA9441398.1"/>
    </source>
</evidence>
<feature type="compositionally biased region" description="Basic residues" evidence="1">
    <location>
        <begin position="14"/>
        <end position="30"/>
    </location>
</feature>
<protein>
    <submittedName>
        <fullName evidence="2">Uncharacterized protein</fullName>
    </submittedName>
</protein>
<gene>
    <name evidence="2" type="ORF">AVDCRST_MAG51-3315</name>
</gene>
<evidence type="ECO:0000256" key="1">
    <source>
        <dbReference type="SAM" id="MobiDB-lite"/>
    </source>
</evidence>
<proteinExistence type="predicted"/>
<dbReference type="EMBL" id="CADCUX010000716">
    <property type="protein sequence ID" value="CAA9441398.1"/>
    <property type="molecule type" value="Genomic_DNA"/>
</dbReference>
<dbReference type="AlphaFoldDB" id="A0A6J4QCY6"/>